<evidence type="ECO:0000256" key="1">
    <source>
        <dbReference type="SAM" id="MobiDB-lite"/>
    </source>
</evidence>
<dbReference type="KEGG" id="eat:EAT1b_0033"/>
<feature type="compositionally biased region" description="Basic and acidic residues" evidence="1">
    <location>
        <begin position="38"/>
        <end position="50"/>
    </location>
</feature>
<evidence type="ECO:0000313" key="4">
    <source>
        <dbReference type="Proteomes" id="UP000000716"/>
    </source>
</evidence>
<reference evidence="3 4" key="1">
    <citation type="journal article" date="2011" name="J. Bacteriol.">
        <title>Complete genome sequence of the Thermophilic Bacterium Exiguobacterium sp. AT1b.</title>
        <authorList>
            <person name="Vishnivetskaya T.A."/>
            <person name="Lucas S."/>
            <person name="Copeland A."/>
            <person name="Lapidus A."/>
            <person name="Glavina Del Rio T."/>
            <person name="Dalin E."/>
            <person name="Tice H."/>
            <person name="Bruce D.C."/>
            <person name="Goodwin L.A."/>
            <person name="Pitluck S."/>
            <person name="Saunders E."/>
            <person name="Brettin T."/>
            <person name="Detter C."/>
            <person name="Han C."/>
            <person name="Larimer F."/>
            <person name="Land M.L."/>
            <person name="Hauser L.J."/>
            <person name="Kyrpides N.C."/>
            <person name="Ovchinnikova G."/>
            <person name="Kathariou S."/>
            <person name="Ramaley R.F."/>
            <person name="Rodrigues D.F."/>
            <person name="Hendrix C."/>
            <person name="Richardson P."/>
            <person name="Tiedje J.M."/>
        </authorList>
    </citation>
    <scope>NUCLEOTIDE SEQUENCE [LARGE SCALE GENOMIC DNA]</scope>
    <source>
        <strain evidence="4">ATCC BAA-1283 / AT1b</strain>
    </source>
</reference>
<dbReference type="AlphaFoldDB" id="C4L0Q0"/>
<accession>C4L0Q0</accession>
<gene>
    <name evidence="3" type="ordered locus">EAT1b_0033</name>
</gene>
<feature type="domain" description="DUF7210" evidence="2">
    <location>
        <begin position="1"/>
        <end position="38"/>
    </location>
</feature>
<dbReference type="Proteomes" id="UP000000716">
    <property type="component" value="Chromosome"/>
</dbReference>
<feature type="region of interest" description="Disordered" evidence="1">
    <location>
        <begin position="38"/>
        <end position="58"/>
    </location>
</feature>
<dbReference type="STRING" id="360911.EAT1b_0033"/>
<dbReference type="HOGENOM" id="CLU_2206114_0_0_9"/>
<dbReference type="Pfam" id="PF23843">
    <property type="entry name" value="DUF7210"/>
    <property type="match status" value="1"/>
</dbReference>
<dbReference type="RefSeq" id="WP_012726087.1">
    <property type="nucleotide sequence ID" value="NC_012673.1"/>
</dbReference>
<evidence type="ECO:0000313" key="3">
    <source>
        <dbReference type="EMBL" id="ACQ68968.1"/>
    </source>
</evidence>
<proteinExistence type="predicted"/>
<evidence type="ECO:0000259" key="2">
    <source>
        <dbReference type="Pfam" id="PF23843"/>
    </source>
</evidence>
<sequence length="107" mass="11318">MKLKLIEQVTFNGAHVEAGAEIELSEISGQALIAEGKAEALEPEAPKTPDDPPAGEKAALDKKYTSKIPELKEHAKAADVEFKHDATKAEIIDAIIEAGKAADVLGM</sequence>
<protein>
    <recommendedName>
        <fullName evidence="2">DUF7210 domain-containing protein</fullName>
    </recommendedName>
</protein>
<organism evidence="3 4">
    <name type="scientific">Exiguobacterium sp. (strain ATCC BAA-1283 / AT1b)</name>
    <dbReference type="NCBI Taxonomy" id="360911"/>
    <lineage>
        <taxon>Bacteria</taxon>
        <taxon>Bacillati</taxon>
        <taxon>Bacillota</taxon>
        <taxon>Bacilli</taxon>
        <taxon>Bacillales</taxon>
        <taxon>Bacillales Family XII. Incertae Sedis</taxon>
        <taxon>Exiguobacterium</taxon>
    </lineage>
</organism>
<dbReference type="InterPro" id="IPR055634">
    <property type="entry name" value="DUF7210"/>
</dbReference>
<keyword evidence="4" id="KW-1185">Reference proteome</keyword>
<name>C4L0Q0_EXISA</name>
<dbReference type="EMBL" id="CP001615">
    <property type="protein sequence ID" value="ACQ68968.1"/>
    <property type="molecule type" value="Genomic_DNA"/>
</dbReference>